<dbReference type="EMBL" id="RCHS01001093">
    <property type="protein sequence ID" value="RMX55283.1"/>
    <property type="molecule type" value="Genomic_DNA"/>
</dbReference>
<proteinExistence type="predicted"/>
<accession>A0A3M6UNL2</accession>
<organism evidence="1 2">
    <name type="scientific">Pocillopora damicornis</name>
    <name type="common">Cauliflower coral</name>
    <name type="synonym">Millepora damicornis</name>
    <dbReference type="NCBI Taxonomy" id="46731"/>
    <lineage>
        <taxon>Eukaryota</taxon>
        <taxon>Metazoa</taxon>
        <taxon>Cnidaria</taxon>
        <taxon>Anthozoa</taxon>
        <taxon>Hexacorallia</taxon>
        <taxon>Scleractinia</taxon>
        <taxon>Astrocoeniina</taxon>
        <taxon>Pocilloporidae</taxon>
        <taxon>Pocillopora</taxon>
    </lineage>
</organism>
<comment type="caution">
    <text evidence="1">The sequence shown here is derived from an EMBL/GenBank/DDBJ whole genome shotgun (WGS) entry which is preliminary data.</text>
</comment>
<gene>
    <name evidence="1" type="ORF">pdam_00025121</name>
</gene>
<dbReference type="STRING" id="46731.A0A3M6UNL2"/>
<reference evidence="1 2" key="1">
    <citation type="journal article" date="2018" name="Sci. Rep.">
        <title>Comparative analysis of the Pocillopora damicornis genome highlights role of immune system in coral evolution.</title>
        <authorList>
            <person name="Cunning R."/>
            <person name="Bay R.A."/>
            <person name="Gillette P."/>
            <person name="Baker A.C."/>
            <person name="Traylor-Knowles N."/>
        </authorList>
    </citation>
    <scope>NUCLEOTIDE SEQUENCE [LARGE SCALE GENOMIC DNA]</scope>
    <source>
        <strain evidence="1">RSMAS</strain>
        <tissue evidence="1">Whole animal</tissue>
    </source>
</reference>
<keyword evidence="2" id="KW-1185">Reference proteome</keyword>
<protein>
    <submittedName>
        <fullName evidence="1">Uncharacterized protein</fullName>
    </submittedName>
</protein>
<name>A0A3M6UNL2_POCDA</name>
<sequence>MEDDKHFINIGEPHCPLASVDRGRRVLVTSPESTRPMALDHDFCRIPVTPSETLIPEIPSDPGDSLYQGQVYVAVKDSISQPSSALRHATENSHLIGSSGKAIVASITDRGQNHNVRHGQTQLASISTFQRHNLDMVVGINTCPGNSWANPTERIMSVLNLALSGVSLSREEMSKEKEELIKTPTNMKEMRAAAKKNPDVKAVINDSLQKPLSILNNRFSQLSLKGSQFQILPPASDEQIHEQFLAVHEIDESIKVDETLEERKAAGMV</sequence>
<dbReference type="AlphaFoldDB" id="A0A3M6UNL2"/>
<dbReference type="Proteomes" id="UP000275408">
    <property type="component" value="Unassembled WGS sequence"/>
</dbReference>
<evidence type="ECO:0000313" key="1">
    <source>
        <dbReference type="EMBL" id="RMX55283.1"/>
    </source>
</evidence>
<evidence type="ECO:0000313" key="2">
    <source>
        <dbReference type="Proteomes" id="UP000275408"/>
    </source>
</evidence>